<feature type="non-terminal residue" evidence="1">
    <location>
        <position position="1"/>
    </location>
</feature>
<comment type="caution">
    <text evidence="1">The sequence shown here is derived from an EMBL/GenBank/DDBJ whole genome shotgun (WGS) entry which is preliminary data.</text>
</comment>
<dbReference type="Proteomes" id="UP000789405">
    <property type="component" value="Unassembled WGS sequence"/>
</dbReference>
<proteinExistence type="predicted"/>
<dbReference type="AlphaFoldDB" id="A0A9N9GZB4"/>
<evidence type="ECO:0000313" key="2">
    <source>
        <dbReference type="Proteomes" id="UP000789405"/>
    </source>
</evidence>
<accession>A0A9N9GZB4</accession>
<evidence type="ECO:0000313" key="1">
    <source>
        <dbReference type="EMBL" id="CAG8637451.1"/>
    </source>
</evidence>
<protein>
    <submittedName>
        <fullName evidence="1">28827_t:CDS:1</fullName>
    </submittedName>
</protein>
<sequence length="150" mass="18099">FDWHERRQFPNNKIKRTIDRPEDAEECFPIVLLRFKNTFKRKPPFIQEIKQEFYRWISSIGINCPERLQHILFGFNEILKVRSKKFDKDLKNSQQTLDHNSPEYARELNKTFAAFQAPLQNQRKVFESLEDKKHDEIDIENKFIGNTEQG</sequence>
<dbReference type="OrthoDB" id="2328672at2759"/>
<reference evidence="1" key="1">
    <citation type="submission" date="2021-06" db="EMBL/GenBank/DDBJ databases">
        <authorList>
            <person name="Kallberg Y."/>
            <person name="Tangrot J."/>
            <person name="Rosling A."/>
        </authorList>
    </citation>
    <scope>NUCLEOTIDE SEQUENCE</scope>
    <source>
        <strain evidence="1">MA453B</strain>
    </source>
</reference>
<dbReference type="EMBL" id="CAJVPY010005188">
    <property type="protein sequence ID" value="CAG8637451.1"/>
    <property type="molecule type" value="Genomic_DNA"/>
</dbReference>
<name>A0A9N9GZB4_9GLOM</name>
<gene>
    <name evidence="1" type="ORF">DERYTH_LOCUS9475</name>
</gene>
<organism evidence="1 2">
    <name type="scientific">Dentiscutata erythropus</name>
    <dbReference type="NCBI Taxonomy" id="1348616"/>
    <lineage>
        <taxon>Eukaryota</taxon>
        <taxon>Fungi</taxon>
        <taxon>Fungi incertae sedis</taxon>
        <taxon>Mucoromycota</taxon>
        <taxon>Glomeromycotina</taxon>
        <taxon>Glomeromycetes</taxon>
        <taxon>Diversisporales</taxon>
        <taxon>Gigasporaceae</taxon>
        <taxon>Dentiscutata</taxon>
    </lineage>
</organism>
<keyword evidence="2" id="KW-1185">Reference proteome</keyword>